<dbReference type="RefSeq" id="WP_020936470.1">
    <property type="nucleotide sequence ID" value="NZ_AFNT02000059.1"/>
</dbReference>
<dbReference type="EMBL" id="HF571520">
    <property type="protein sequence ID" value="CCQ34849.1"/>
    <property type="molecule type" value="Genomic_DNA"/>
</dbReference>
<evidence type="ECO:0000313" key="2">
    <source>
        <dbReference type="EMBL" id="CCQ34849.1"/>
    </source>
</evidence>
<protein>
    <submittedName>
        <fullName evidence="2">Uncharacterized protein</fullName>
    </submittedName>
</protein>
<evidence type="ECO:0000313" key="3">
    <source>
        <dbReference type="EMBL" id="ERJ04733.1"/>
    </source>
</evidence>
<dbReference type="HOGENOM" id="CLU_168717_0_0_2"/>
<reference evidence="3 4" key="2">
    <citation type="journal article" date="2013" name="PLoS ONE">
        <title>INDIGO - INtegrated Data Warehouse of MIcrobial GenOmes with Examples from the Red Sea Extremophiles.</title>
        <authorList>
            <person name="Alam I."/>
            <person name="Antunes A."/>
            <person name="Kamau A.A."/>
            <person name="Ba Alawi W."/>
            <person name="Kalkatawi M."/>
            <person name="Stingl U."/>
            <person name="Bajic V.B."/>
        </authorList>
    </citation>
    <scope>NUCLEOTIDE SEQUENCE [LARGE SCALE GENOMIC DNA]</scope>
    <source>
        <strain evidence="3 4">SARL4B</strain>
    </source>
</reference>
<evidence type="ECO:0000313" key="5">
    <source>
        <dbReference type="Proteomes" id="UP000015381"/>
    </source>
</evidence>
<keyword evidence="1" id="KW-0472">Membrane</keyword>
<reference evidence="2 5" key="3">
    <citation type="journal article" date="2014" name="Environ. Microbiol.">
        <title>Halorhabdus tiamatea: proteogenomics and glycosidase activity measurements identify the first cultivated euryarchaeon from a deep-sea anoxic brine lake as potential polysaccharide degrader.</title>
        <authorList>
            <person name="Werner J."/>
            <person name="Ferrer M."/>
            <person name="Michel G."/>
            <person name="Mann A.J."/>
            <person name="Huang S."/>
            <person name="Juarez S."/>
            <person name="Ciordia S."/>
            <person name="Albar J.P."/>
            <person name="Alcaide M."/>
            <person name="La Cono V."/>
            <person name="Yakimov M.M."/>
            <person name="Antunes A."/>
            <person name="Taborda M."/>
            <person name="Da Costa M.S."/>
            <person name="Amann R.I."/>
            <person name="Gloeckner F.O."/>
            <person name="Golyshina O.V."/>
            <person name="Golyshin P.N."/>
            <person name="Teeling H."/>
        </authorList>
    </citation>
    <scope>NUCLEOTIDE SEQUENCE [LARGE SCALE GENOMIC DNA]</scope>
    <source>
        <strain evidence="5">SARL4B</strain>
        <strain evidence="2">Type strain: SARL4B</strain>
    </source>
</reference>
<feature type="transmembrane region" description="Helical" evidence="1">
    <location>
        <begin position="26"/>
        <end position="44"/>
    </location>
</feature>
<accession>S6CV17</accession>
<name>S6CV17_9EURY</name>
<dbReference type="Proteomes" id="UP000015381">
    <property type="component" value="Chromosome I"/>
</dbReference>
<dbReference type="EMBL" id="AFNT02000059">
    <property type="protein sequence ID" value="ERJ04733.1"/>
    <property type="molecule type" value="Genomic_DNA"/>
</dbReference>
<gene>
    <name evidence="3" type="ORF">HLRTI_003294</name>
    <name evidence="2" type="ORF">HTIA_2747</name>
</gene>
<keyword evidence="1" id="KW-0812">Transmembrane</keyword>
<organism evidence="2 5">
    <name type="scientific">Halorhabdus tiamatea SARL4B</name>
    <dbReference type="NCBI Taxonomy" id="1033806"/>
    <lineage>
        <taxon>Archaea</taxon>
        <taxon>Methanobacteriati</taxon>
        <taxon>Methanobacteriota</taxon>
        <taxon>Stenosarchaea group</taxon>
        <taxon>Halobacteria</taxon>
        <taxon>Halobacteriales</taxon>
        <taxon>Haloarculaceae</taxon>
        <taxon>Halorhabdus</taxon>
    </lineage>
</organism>
<proteinExistence type="predicted"/>
<dbReference type="Pfam" id="PF26007">
    <property type="entry name" value="DUF8000"/>
    <property type="match status" value="1"/>
</dbReference>
<dbReference type="KEGG" id="hti:HTIA_2747"/>
<dbReference type="AlphaFoldDB" id="S6CV17"/>
<dbReference type="Proteomes" id="UP000003861">
    <property type="component" value="Unassembled WGS sequence"/>
</dbReference>
<sequence length="90" mass="9974">MFVVMAGPLVAITLIMIPQVEEVADLPLVIFFGSLAIIAVVGVWRKLTDRDDEHPRTAADVAYNPLSPGEMAKDNWRKAIRRIPGDEDDD</sequence>
<reference evidence="3 4" key="1">
    <citation type="journal article" date="2011" name="J. Bacteriol.">
        <title>Genome sequence of Halorhabdus tiamatea, the first archaeon isolated from a deep-sea anoxic brine lake.</title>
        <authorList>
            <person name="Antunes A."/>
            <person name="Alam I."/>
            <person name="Bajic V.B."/>
            <person name="Stingl U."/>
        </authorList>
    </citation>
    <scope>NUCLEOTIDE SEQUENCE [LARGE SCALE GENOMIC DNA]</scope>
    <source>
        <strain evidence="3 4">SARL4B</strain>
    </source>
</reference>
<keyword evidence="1" id="KW-1133">Transmembrane helix</keyword>
<dbReference type="InterPro" id="IPR058313">
    <property type="entry name" value="DUF8000"/>
</dbReference>
<evidence type="ECO:0000313" key="4">
    <source>
        <dbReference type="Proteomes" id="UP000003861"/>
    </source>
</evidence>
<keyword evidence="5" id="KW-1185">Reference proteome</keyword>
<evidence type="ECO:0000256" key="1">
    <source>
        <dbReference type="SAM" id="Phobius"/>
    </source>
</evidence>
<dbReference type="eggNOG" id="arCOG10296">
    <property type="taxonomic scope" value="Archaea"/>
</dbReference>